<proteinExistence type="predicted"/>
<feature type="compositionally biased region" description="Pro residues" evidence="1">
    <location>
        <begin position="266"/>
        <end position="277"/>
    </location>
</feature>
<protein>
    <submittedName>
        <fullName evidence="3">Type VI secretion protein</fullName>
    </submittedName>
</protein>
<evidence type="ECO:0000256" key="1">
    <source>
        <dbReference type="SAM" id="MobiDB-lite"/>
    </source>
</evidence>
<name>A0A7Y6K8Z2_9BURK</name>
<dbReference type="Proteomes" id="UP000594380">
    <property type="component" value="Unassembled WGS sequence"/>
</dbReference>
<dbReference type="GeneID" id="301106395"/>
<dbReference type="Gene3D" id="1.10.3210.40">
    <property type="match status" value="1"/>
</dbReference>
<dbReference type="AlphaFoldDB" id="A0A7Y6K8Z2"/>
<organism evidence="3 4">
    <name type="scientific">Paraburkholderia youngii</name>
    <dbReference type="NCBI Taxonomy" id="2782701"/>
    <lineage>
        <taxon>Bacteria</taxon>
        <taxon>Pseudomonadati</taxon>
        <taxon>Pseudomonadota</taxon>
        <taxon>Betaproteobacteria</taxon>
        <taxon>Burkholderiales</taxon>
        <taxon>Burkholderiaceae</taxon>
        <taxon>Paraburkholderia</taxon>
    </lineage>
</organism>
<comment type="caution">
    <text evidence="3">The sequence shown here is derived from an EMBL/GenBank/DDBJ whole genome shotgun (WGS) entry which is preliminary data.</text>
</comment>
<evidence type="ECO:0000259" key="2">
    <source>
        <dbReference type="Pfam" id="PF07514"/>
    </source>
</evidence>
<dbReference type="EMBL" id="JAALDK010000003">
    <property type="protein sequence ID" value="NUY05595.1"/>
    <property type="molecule type" value="Genomic_DNA"/>
</dbReference>
<evidence type="ECO:0000313" key="4">
    <source>
        <dbReference type="Proteomes" id="UP000594380"/>
    </source>
</evidence>
<feature type="domain" description="Uncharacterised" evidence="2">
    <location>
        <begin position="17"/>
        <end position="194"/>
    </location>
</feature>
<dbReference type="RefSeq" id="WP_176112118.1">
    <property type="nucleotide sequence ID" value="NZ_JAALDK010000003.1"/>
</dbReference>
<accession>A0A7Y6K8Z2</accession>
<gene>
    <name evidence="3" type="ORF">G5S42_39295</name>
</gene>
<feature type="compositionally biased region" description="Low complexity" evidence="1">
    <location>
        <begin position="251"/>
        <end position="265"/>
    </location>
</feature>
<evidence type="ECO:0000313" key="3">
    <source>
        <dbReference type="EMBL" id="NUY05595.1"/>
    </source>
</evidence>
<dbReference type="InterPro" id="IPR011119">
    <property type="entry name" value="Unchr_helicase_relaxase_TraI"/>
</dbReference>
<reference evidence="3 4" key="1">
    <citation type="submission" date="2020-02" db="EMBL/GenBank/DDBJ databases">
        <title>Paraburkholderia simonii sp. nov. and Paraburkholderia youngii sp. nov. Brazilian and Mexican Mimosa-associated rhizobia.</title>
        <authorList>
            <person name="Mavima L."/>
            <person name="Beukes C.W."/>
            <person name="Chan W.Y."/>
            <person name="Palmer M."/>
            <person name="De Meyer S.E."/>
            <person name="James E.K."/>
            <person name="Venter S.N."/>
            <person name="Steenkamp E.T."/>
        </authorList>
    </citation>
    <scope>NUCLEOTIDE SEQUENCE [LARGE SCALE GENOMIC DNA]</scope>
    <source>
        <strain evidence="3 4">JPY169</strain>
    </source>
</reference>
<feature type="region of interest" description="Disordered" evidence="1">
    <location>
        <begin position="251"/>
        <end position="281"/>
    </location>
</feature>
<sequence length="430" mass="45752">MTAHTPMTEDALLGEYQRRVDLIAQCANEASQSELERKWLAVLRACASWFSSLPLSPDLYREPGGAFRATIETAFYAMRLAGGQKFGTNLPSEKRRRIEPQYNYAVFLAAVCSRLDEPYRHFAVERDSDRALWNPPVDGQLCPWLAGSPYRLARRDTPLPVERMRTGMLAQLLVGSGLLAGLDAEVLAELFGAINPNMRPIEAESLLHKVVRQGVSTADEFDRKAQRGVFAPVQFAVPSAVHVAAELEPVSSPGAPVPGASAAAPHNPPPTSAPPVPTATQAAAVVTPAGMTVEPSTGEILPATPADTPTVPSPAPVSAAVDPTAMRPLATTASQPKSSNASTFDEVLKGVPGSVREFFQALSEDVASSKAAVQWTEKGLVVPKRLIGSYGIAASTLVEHMRKRSLMVADAPTEVTLAPRAGQLILASPA</sequence>
<dbReference type="Pfam" id="PF07514">
    <property type="entry name" value="TraI_2"/>
    <property type="match status" value="1"/>
</dbReference>